<evidence type="ECO:0000313" key="3">
    <source>
        <dbReference type="Proteomes" id="UP001177003"/>
    </source>
</evidence>
<organism evidence="2 3">
    <name type="scientific">Lactuca saligna</name>
    <name type="common">Willowleaf lettuce</name>
    <dbReference type="NCBI Taxonomy" id="75948"/>
    <lineage>
        <taxon>Eukaryota</taxon>
        <taxon>Viridiplantae</taxon>
        <taxon>Streptophyta</taxon>
        <taxon>Embryophyta</taxon>
        <taxon>Tracheophyta</taxon>
        <taxon>Spermatophyta</taxon>
        <taxon>Magnoliopsida</taxon>
        <taxon>eudicotyledons</taxon>
        <taxon>Gunneridae</taxon>
        <taxon>Pentapetalae</taxon>
        <taxon>asterids</taxon>
        <taxon>campanulids</taxon>
        <taxon>Asterales</taxon>
        <taxon>Asteraceae</taxon>
        <taxon>Cichorioideae</taxon>
        <taxon>Cichorieae</taxon>
        <taxon>Lactucinae</taxon>
        <taxon>Lactuca</taxon>
    </lineage>
</organism>
<keyword evidence="1" id="KW-1133">Transmembrane helix</keyword>
<name>A0AA35UMR6_LACSI</name>
<keyword evidence="1" id="KW-0812">Transmembrane</keyword>
<keyword evidence="1" id="KW-0472">Membrane</keyword>
<reference evidence="2" key="1">
    <citation type="submission" date="2023-04" db="EMBL/GenBank/DDBJ databases">
        <authorList>
            <person name="Vijverberg K."/>
            <person name="Xiong W."/>
            <person name="Schranz E."/>
        </authorList>
    </citation>
    <scope>NUCLEOTIDE SEQUENCE</scope>
</reference>
<dbReference type="AlphaFoldDB" id="A0AA35UMR6"/>
<sequence>MYRHKHLSTPSPSPLRLTPSTFITFTLKWYLKNENAFKICPNVISSFSLSILKPPPLHLSTSTLDLCIFGAILLHLHLFFATLLHLRRHCRIIEVTSGKHLKLSYLSPYLESLAPINMWFDNLGKEPLILFIQNKQKEPDDATKGKDESNHLLLSSAWKIHICGNDSVDRSNLLKQSRLRPKVEHKLMVLGCMNLERRIVEAEMKIALAKSQDFLINNLVSLPHHLKSFKK</sequence>
<dbReference type="Proteomes" id="UP001177003">
    <property type="component" value="Chromosome 0"/>
</dbReference>
<proteinExistence type="predicted"/>
<feature type="transmembrane region" description="Helical" evidence="1">
    <location>
        <begin position="63"/>
        <end position="84"/>
    </location>
</feature>
<gene>
    <name evidence="2" type="ORF">LSALG_LOCUS2189</name>
</gene>
<evidence type="ECO:0000313" key="2">
    <source>
        <dbReference type="EMBL" id="CAI9261401.1"/>
    </source>
</evidence>
<accession>A0AA35UMR6</accession>
<protein>
    <submittedName>
        <fullName evidence="2">Uncharacterized protein</fullName>
    </submittedName>
</protein>
<evidence type="ECO:0000256" key="1">
    <source>
        <dbReference type="SAM" id="Phobius"/>
    </source>
</evidence>
<dbReference type="EMBL" id="OX465086">
    <property type="protein sequence ID" value="CAI9261401.1"/>
    <property type="molecule type" value="Genomic_DNA"/>
</dbReference>
<keyword evidence="3" id="KW-1185">Reference proteome</keyword>